<feature type="transmembrane region" description="Helical" evidence="1">
    <location>
        <begin position="89"/>
        <end position="108"/>
    </location>
</feature>
<gene>
    <name evidence="3" type="ORF">A3D77_00460</name>
</gene>
<evidence type="ECO:0000313" key="3">
    <source>
        <dbReference type="EMBL" id="OGG13180.1"/>
    </source>
</evidence>
<name>A0A1F5ZL23_9BACT</name>
<feature type="domain" description="EamA" evidence="2">
    <location>
        <begin position="17"/>
        <end position="110"/>
    </location>
</feature>
<feature type="transmembrane region" description="Helical" evidence="1">
    <location>
        <begin position="152"/>
        <end position="173"/>
    </location>
</feature>
<dbReference type="Proteomes" id="UP000176923">
    <property type="component" value="Unassembled WGS sequence"/>
</dbReference>
<dbReference type="EMBL" id="MFJL01000039">
    <property type="protein sequence ID" value="OGG13180.1"/>
    <property type="molecule type" value="Genomic_DNA"/>
</dbReference>
<feature type="transmembrane region" description="Helical" evidence="1">
    <location>
        <begin position="59"/>
        <end position="77"/>
    </location>
</feature>
<organism evidence="3 4">
    <name type="scientific">Candidatus Gottesmanbacteria bacterium RIFCSPHIGHO2_02_FULL_39_11</name>
    <dbReference type="NCBI Taxonomy" id="1798382"/>
    <lineage>
        <taxon>Bacteria</taxon>
        <taxon>Candidatus Gottesmaniibacteriota</taxon>
    </lineage>
</organism>
<feature type="transmembrane region" description="Helical" evidence="1">
    <location>
        <begin position="179"/>
        <end position="200"/>
    </location>
</feature>
<comment type="caution">
    <text evidence="3">The sequence shown here is derived from an EMBL/GenBank/DDBJ whole genome shotgun (WGS) entry which is preliminary data.</text>
</comment>
<dbReference type="STRING" id="1798382.A3D77_00460"/>
<keyword evidence="1" id="KW-0472">Membrane</keyword>
<dbReference type="InterPro" id="IPR000620">
    <property type="entry name" value="EamA_dom"/>
</dbReference>
<feature type="transmembrane region" description="Helical" evidence="1">
    <location>
        <begin position="242"/>
        <end position="260"/>
    </location>
</feature>
<dbReference type="Pfam" id="PF00892">
    <property type="entry name" value="EamA"/>
    <property type="match status" value="2"/>
</dbReference>
<dbReference type="Gene3D" id="1.10.3730.20">
    <property type="match status" value="1"/>
</dbReference>
<dbReference type="SUPFAM" id="SSF103481">
    <property type="entry name" value="Multidrug resistance efflux transporter EmrE"/>
    <property type="match status" value="1"/>
</dbReference>
<feature type="transmembrane region" description="Helical" evidence="1">
    <location>
        <begin position="120"/>
        <end position="140"/>
    </location>
</feature>
<reference evidence="3 4" key="1">
    <citation type="journal article" date="2016" name="Nat. Commun.">
        <title>Thousands of microbial genomes shed light on interconnected biogeochemical processes in an aquifer system.</title>
        <authorList>
            <person name="Anantharaman K."/>
            <person name="Brown C.T."/>
            <person name="Hug L.A."/>
            <person name="Sharon I."/>
            <person name="Castelle C.J."/>
            <person name="Probst A.J."/>
            <person name="Thomas B.C."/>
            <person name="Singh A."/>
            <person name="Wilkins M.J."/>
            <person name="Karaoz U."/>
            <person name="Brodie E.L."/>
            <person name="Williams K.H."/>
            <person name="Hubbard S.S."/>
            <person name="Banfield J.F."/>
        </authorList>
    </citation>
    <scope>NUCLEOTIDE SEQUENCE [LARGE SCALE GENOMIC DNA]</scope>
</reference>
<evidence type="ECO:0000256" key="1">
    <source>
        <dbReference type="SAM" id="Phobius"/>
    </source>
</evidence>
<evidence type="ECO:0000313" key="4">
    <source>
        <dbReference type="Proteomes" id="UP000176923"/>
    </source>
</evidence>
<keyword evidence="1" id="KW-0812">Transmembrane</keyword>
<dbReference type="GO" id="GO:0016020">
    <property type="term" value="C:membrane"/>
    <property type="evidence" value="ECO:0007669"/>
    <property type="project" value="InterPro"/>
</dbReference>
<proteinExistence type="predicted"/>
<feature type="transmembrane region" description="Helical" evidence="1">
    <location>
        <begin position="272"/>
        <end position="287"/>
    </location>
</feature>
<dbReference type="InterPro" id="IPR037185">
    <property type="entry name" value="EmrE-like"/>
</dbReference>
<accession>A0A1F5ZL23</accession>
<feature type="domain" description="EamA" evidence="2">
    <location>
        <begin position="151"/>
        <end position="286"/>
    </location>
</feature>
<feature type="transmembrane region" description="Helical" evidence="1">
    <location>
        <begin position="31"/>
        <end position="53"/>
    </location>
</feature>
<dbReference type="AlphaFoldDB" id="A0A1F5ZL23"/>
<evidence type="ECO:0000259" key="2">
    <source>
        <dbReference type="Pfam" id="PF00892"/>
    </source>
</evidence>
<protein>
    <recommendedName>
        <fullName evidence="2">EamA domain-containing protein</fullName>
    </recommendedName>
</protein>
<keyword evidence="1" id="KW-1133">Transmembrane helix</keyword>
<sequence>MNWISFLGINLIAATVRETVSKKVVNHIDPLTAFFYFSLFISVWLFIIHLIIYKEPPRIEPDVVLSGIVSLIGYASYLKAVSYSLSKSILFQSYSVVVTILLAAVFLGEASLLNPAKTEGIKLIIGLLLALFSLKFLMATHSKKVEVQQKKWLFYILLTILFMGLGSFFNVFFVRIMPITSVFTNQALFMVPVSFLLLKLLRKNISLSRNNLSFLTVTSVAQAVAYVSFFKASEMVVVSRLFPIQQVALVITTMICGFIFFKERELVNKHKIIGSILGIIGIILIAGA</sequence>
<feature type="transmembrane region" description="Helical" evidence="1">
    <location>
        <begin position="212"/>
        <end position="230"/>
    </location>
</feature>